<dbReference type="EC" id="1.1.1.79" evidence="6"/>
<comment type="similarity">
    <text evidence="5">Belongs to the D-isomer specific 2-hydroxyacid dehydrogenase family. GhrB subfamily.</text>
</comment>
<keyword evidence="12" id="KW-0670">Pyruvate</keyword>
<evidence type="ECO:0000256" key="8">
    <source>
        <dbReference type="ARBA" id="ARBA00073362"/>
    </source>
</evidence>
<reference evidence="12 13" key="1">
    <citation type="journal article" date="2016" name="Front. Microbiol.">
        <title>Fuerstia marisgermanicae gen. nov., sp. nov., an Unusual Member of the Phylum Planctomycetes from the German Wadden Sea.</title>
        <authorList>
            <person name="Kohn T."/>
            <person name="Heuer A."/>
            <person name="Jogler M."/>
            <person name="Vollmers J."/>
            <person name="Boedeker C."/>
            <person name="Bunk B."/>
            <person name="Rast P."/>
            <person name="Borchert D."/>
            <person name="Glockner I."/>
            <person name="Freese H.M."/>
            <person name="Klenk H.P."/>
            <person name="Overmann J."/>
            <person name="Kaster A.K."/>
            <person name="Rohde M."/>
            <person name="Wiegand S."/>
            <person name="Jogler C."/>
        </authorList>
    </citation>
    <scope>NUCLEOTIDE SEQUENCE [LARGE SCALE GENOMIC DNA]</scope>
    <source>
        <strain evidence="12 13">NH11</strain>
    </source>
</reference>
<dbReference type="InterPro" id="IPR029752">
    <property type="entry name" value="D-isomer_DH_CS1"/>
</dbReference>
<dbReference type="InterPro" id="IPR050223">
    <property type="entry name" value="D-isomer_2-hydroxyacid_DH"/>
</dbReference>
<dbReference type="STRING" id="1891926.Fuma_06653"/>
<evidence type="ECO:0000256" key="1">
    <source>
        <dbReference type="ARBA" id="ARBA00023002"/>
    </source>
</evidence>
<dbReference type="InterPro" id="IPR006140">
    <property type="entry name" value="D-isomer_DH_NAD-bd"/>
</dbReference>
<evidence type="ECO:0000313" key="13">
    <source>
        <dbReference type="Proteomes" id="UP000187735"/>
    </source>
</evidence>
<dbReference type="GO" id="GO:0005829">
    <property type="term" value="C:cytosol"/>
    <property type="evidence" value="ECO:0007669"/>
    <property type="project" value="TreeGrafter"/>
</dbReference>
<dbReference type="Gene3D" id="3.40.50.720">
    <property type="entry name" value="NAD(P)-binding Rossmann-like Domain"/>
    <property type="match status" value="2"/>
</dbReference>
<dbReference type="PROSITE" id="PS00671">
    <property type="entry name" value="D_2_HYDROXYACID_DH_3"/>
    <property type="match status" value="1"/>
</dbReference>
<dbReference type="InterPro" id="IPR006139">
    <property type="entry name" value="D-isomer_2_OHA_DH_cat_dom"/>
</dbReference>
<feature type="domain" description="D-isomer specific 2-hydroxyacid dehydrogenase catalytic" evidence="10">
    <location>
        <begin position="24"/>
        <end position="339"/>
    </location>
</feature>
<protein>
    <recommendedName>
        <fullName evidence="8">Glyoxylate/hydroxypyruvate reductase B</fullName>
        <ecNumber evidence="6">1.1.1.79</ecNumber>
        <ecNumber evidence="7">1.1.1.81</ecNumber>
    </recommendedName>
</protein>
<evidence type="ECO:0000256" key="2">
    <source>
        <dbReference type="ARBA" id="ARBA00051801"/>
    </source>
</evidence>
<dbReference type="FunFam" id="3.40.50.720:FF:000026">
    <property type="entry name" value="Glyoxylate/hydroxypyruvate reductase B"/>
    <property type="match status" value="1"/>
</dbReference>
<gene>
    <name evidence="12" type="primary">ghrB</name>
    <name evidence="12" type="ORF">Fuma_06653</name>
</gene>
<dbReference type="PANTHER" id="PTHR10996:SF277">
    <property type="entry name" value="GLYOXYLATE REDUCTASE_HYDROXYPYRUVATE REDUCTASE"/>
    <property type="match status" value="1"/>
</dbReference>
<dbReference type="Pfam" id="PF00389">
    <property type="entry name" value="2-Hacid_dh"/>
    <property type="match status" value="1"/>
</dbReference>
<dbReference type="AlphaFoldDB" id="A0A1P8WSD4"/>
<keyword evidence="1 9" id="KW-0560">Oxidoreductase</keyword>
<dbReference type="EC" id="1.1.1.81" evidence="7"/>
<dbReference type="GO" id="GO:0051287">
    <property type="term" value="F:NAD binding"/>
    <property type="evidence" value="ECO:0007669"/>
    <property type="project" value="InterPro"/>
</dbReference>
<evidence type="ECO:0000256" key="6">
    <source>
        <dbReference type="ARBA" id="ARBA00066661"/>
    </source>
</evidence>
<keyword evidence="13" id="KW-1185">Reference proteome</keyword>
<dbReference type="SUPFAM" id="SSF52283">
    <property type="entry name" value="Formate/glycerate dehydrogenase catalytic domain-like"/>
    <property type="match status" value="1"/>
</dbReference>
<dbReference type="Proteomes" id="UP000187735">
    <property type="component" value="Chromosome"/>
</dbReference>
<name>A0A1P8WSD4_9PLAN</name>
<evidence type="ECO:0000256" key="4">
    <source>
        <dbReference type="ARBA" id="ARBA00052769"/>
    </source>
</evidence>
<proteinExistence type="inferred from homology"/>
<comment type="catalytic activity">
    <reaction evidence="3">
        <text>(R)-glycerate + NADP(+) = 3-hydroxypyruvate + NADPH + H(+)</text>
        <dbReference type="Rhea" id="RHEA:18657"/>
        <dbReference type="ChEBI" id="CHEBI:15378"/>
        <dbReference type="ChEBI" id="CHEBI:16659"/>
        <dbReference type="ChEBI" id="CHEBI:17180"/>
        <dbReference type="ChEBI" id="CHEBI:57783"/>
        <dbReference type="ChEBI" id="CHEBI:58349"/>
        <dbReference type="EC" id="1.1.1.81"/>
    </reaction>
</comment>
<dbReference type="CDD" id="cd05301">
    <property type="entry name" value="GDH"/>
    <property type="match status" value="1"/>
</dbReference>
<dbReference type="GO" id="GO:0008465">
    <property type="term" value="F:hydroxypyruvate reductase (NADH) activity"/>
    <property type="evidence" value="ECO:0007669"/>
    <property type="project" value="RHEA"/>
</dbReference>
<evidence type="ECO:0000259" key="10">
    <source>
        <dbReference type="Pfam" id="PF00389"/>
    </source>
</evidence>
<evidence type="ECO:0000256" key="9">
    <source>
        <dbReference type="RuleBase" id="RU003719"/>
    </source>
</evidence>
<feature type="domain" description="D-isomer specific 2-hydroxyacid dehydrogenase NAD-binding" evidence="11">
    <location>
        <begin position="129"/>
        <end position="308"/>
    </location>
</feature>
<comment type="catalytic activity">
    <reaction evidence="4">
        <text>glycolate + NADP(+) = glyoxylate + NADPH + H(+)</text>
        <dbReference type="Rhea" id="RHEA:10992"/>
        <dbReference type="ChEBI" id="CHEBI:15378"/>
        <dbReference type="ChEBI" id="CHEBI:29805"/>
        <dbReference type="ChEBI" id="CHEBI:36655"/>
        <dbReference type="ChEBI" id="CHEBI:57783"/>
        <dbReference type="ChEBI" id="CHEBI:58349"/>
        <dbReference type="EC" id="1.1.1.79"/>
    </reaction>
</comment>
<organism evidence="12 13">
    <name type="scientific">Fuerstiella marisgermanici</name>
    <dbReference type="NCBI Taxonomy" id="1891926"/>
    <lineage>
        <taxon>Bacteria</taxon>
        <taxon>Pseudomonadati</taxon>
        <taxon>Planctomycetota</taxon>
        <taxon>Planctomycetia</taxon>
        <taxon>Planctomycetales</taxon>
        <taxon>Planctomycetaceae</taxon>
        <taxon>Fuerstiella</taxon>
    </lineage>
</organism>
<dbReference type="PANTHER" id="PTHR10996">
    <property type="entry name" value="2-HYDROXYACID DEHYDROGENASE-RELATED"/>
    <property type="match status" value="1"/>
</dbReference>
<evidence type="ECO:0000256" key="7">
    <source>
        <dbReference type="ARBA" id="ARBA00066674"/>
    </source>
</evidence>
<dbReference type="InterPro" id="IPR029753">
    <property type="entry name" value="D-isomer_DH_CS"/>
</dbReference>
<accession>A0A1P8WSD4</accession>
<evidence type="ECO:0000256" key="3">
    <source>
        <dbReference type="ARBA" id="ARBA00052239"/>
    </source>
</evidence>
<dbReference type="SUPFAM" id="SSF51735">
    <property type="entry name" value="NAD(P)-binding Rossmann-fold domains"/>
    <property type="match status" value="1"/>
</dbReference>
<dbReference type="InterPro" id="IPR036291">
    <property type="entry name" value="NAD(P)-bd_dom_sf"/>
</dbReference>
<dbReference type="EMBL" id="CP017641">
    <property type="protein sequence ID" value="APZ96977.1"/>
    <property type="molecule type" value="Genomic_DNA"/>
</dbReference>
<sequence length="341" mass="36661">MTASSRQFAPHFTDQEDMHNRPKVFVTRNIPSAGLAKIQAATTCEVWPERMPPSPDVLAEKASGCDGVLTLLSDRIDADFFDAVGSQLKVVSNFAVGYNNIDVAEATKRGIVVGNTPDVLTDATADIAVALMLAAGRCLREGLENVVRKEWQTWEPMEFIGQDLSGKTLGIVGMGRIGHATAKRCHFGWGMNVIYTSRSDKPESDSELGASRVTFEQLLADSDFISVHTDLNPETSKMFDSAAFSGMKSNAVFVNTARGGVVDQDALQKALTNGEIFAAGLDVTEPEPLPDDSPLRDLPNCFILPHIGSGTVKSRDAMAEIAADNLLAGLEGKPLRHQVTA</sequence>
<dbReference type="KEGG" id="fmr:Fuma_06653"/>
<dbReference type="Pfam" id="PF02826">
    <property type="entry name" value="2-Hacid_dh_C"/>
    <property type="match status" value="1"/>
</dbReference>
<dbReference type="PROSITE" id="PS00065">
    <property type="entry name" value="D_2_HYDROXYACID_DH_1"/>
    <property type="match status" value="1"/>
</dbReference>
<dbReference type="GO" id="GO:0030267">
    <property type="term" value="F:glyoxylate reductase (NADPH) activity"/>
    <property type="evidence" value="ECO:0007669"/>
    <property type="project" value="UniProtKB-EC"/>
</dbReference>
<evidence type="ECO:0000259" key="11">
    <source>
        <dbReference type="Pfam" id="PF02826"/>
    </source>
</evidence>
<dbReference type="GO" id="GO:0120509">
    <property type="term" value="F:hydroxypyruvate reductase (NADPH) activity"/>
    <property type="evidence" value="ECO:0007669"/>
    <property type="project" value="RHEA"/>
</dbReference>
<evidence type="ECO:0000256" key="5">
    <source>
        <dbReference type="ARBA" id="ARBA00061278"/>
    </source>
</evidence>
<evidence type="ECO:0000313" key="12">
    <source>
        <dbReference type="EMBL" id="APZ96977.1"/>
    </source>
</evidence>
<comment type="catalytic activity">
    <reaction evidence="2">
        <text>(R)-glycerate + NAD(+) = 3-hydroxypyruvate + NADH + H(+)</text>
        <dbReference type="Rhea" id="RHEA:17905"/>
        <dbReference type="ChEBI" id="CHEBI:15378"/>
        <dbReference type="ChEBI" id="CHEBI:16659"/>
        <dbReference type="ChEBI" id="CHEBI:17180"/>
        <dbReference type="ChEBI" id="CHEBI:57540"/>
        <dbReference type="ChEBI" id="CHEBI:57945"/>
        <dbReference type="EC" id="1.1.1.81"/>
    </reaction>
</comment>